<dbReference type="Proteomes" id="UP000294003">
    <property type="component" value="Unassembled WGS sequence"/>
</dbReference>
<proteinExistence type="predicted"/>
<keyword evidence="4" id="KW-1185">Reference proteome</keyword>
<evidence type="ECO:0000256" key="2">
    <source>
        <dbReference type="SAM" id="Phobius"/>
    </source>
</evidence>
<keyword evidence="2" id="KW-1133">Transmembrane helix</keyword>
<sequence length="271" mass="29871">MRPTALAPAPAYIEVISMMVIGYQVLLTRSRNRAKSARRPPLDRASSQSRPREESIRHGKNDNQVVNLSTWRKNSVAKRISKESGILKPLEEKEDVHNSGHKQPGTMTYATRSEPDSPTLGSECSEPSPHQRFLHPPYLLNRPGPINTDSDTDTQEYGAIRSTSTESGKSGKVVTIVDQSRGGAYPDDTSDGSSPQPEFAEPLCFNIDDNSTDRYVPAYDVSEAFAGSRIKILMSRTTMKIQTMAHTLRVAPYLSRPQTLPRALQGPGPVP</sequence>
<dbReference type="EMBL" id="QJNS01000038">
    <property type="protein sequence ID" value="RYO91629.1"/>
    <property type="molecule type" value="Genomic_DNA"/>
</dbReference>
<evidence type="ECO:0000256" key="1">
    <source>
        <dbReference type="SAM" id="MobiDB-lite"/>
    </source>
</evidence>
<protein>
    <submittedName>
        <fullName evidence="3">Uncharacterized protein</fullName>
    </submittedName>
</protein>
<organism evidence="3 4">
    <name type="scientific">Monosporascus cannonballus</name>
    <dbReference type="NCBI Taxonomy" id="155416"/>
    <lineage>
        <taxon>Eukaryota</taxon>
        <taxon>Fungi</taxon>
        <taxon>Dikarya</taxon>
        <taxon>Ascomycota</taxon>
        <taxon>Pezizomycotina</taxon>
        <taxon>Sordariomycetes</taxon>
        <taxon>Xylariomycetidae</taxon>
        <taxon>Xylariales</taxon>
        <taxon>Xylariales incertae sedis</taxon>
        <taxon>Monosporascus</taxon>
    </lineage>
</organism>
<reference evidence="3 4" key="1">
    <citation type="submission" date="2018-06" db="EMBL/GenBank/DDBJ databases">
        <title>Complete Genomes of Monosporascus.</title>
        <authorList>
            <person name="Robinson A.J."/>
            <person name="Natvig D.O."/>
        </authorList>
    </citation>
    <scope>NUCLEOTIDE SEQUENCE [LARGE SCALE GENOMIC DNA]</scope>
    <source>
        <strain evidence="3 4">CBS 609.92</strain>
    </source>
</reference>
<feature type="region of interest" description="Disordered" evidence="1">
    <location>
        <begin position="31"/>
        <end position="64"/>
    </location>
</feature>
<keyword evidence="2" id="KW-0812">Transmembrane</keyword>
<keyword evidence="2" id="KW-0472">Membrane</keyword>
<accession>A0ABY0HEG2</accession>
<evidence type="ECO:0000313" key="3">
    <source>
        <dbReference type="EMBL" id="RYO91629.1"/>
    </source>
</evidence>
<comment type="caution">
    <text evidence="3">The sequence shown here is derived from an EMBL/GenBank/DDBJ whole genome shotgun (WGS) entry which is preliminary data.</text>
</comment>
<feature type="region of interest" description="Disordered" evidence="1">
    <location>
        <begin position="88"/>
        <end position="154"/>
    </location>
</feature>
<gene>
    <name evidence="3" type="ORF">DL762_002067</name>
</gene>
<feature type="compositionally biased region" description="Basic and acidic residues" evidence="1">
    <location>
        <begin position="50"/>
        <end position="61"/>
    </location>
</feature>
<evidence type="ECO:0000313" key="4">
    <source>
        <dbReference type="Proteomes" id="UP000294003"/>
    </source>
</evidence>
<feature type="compositionally biased region" description="Basic and acidic residues" evidence="1">
    <location>
        <begin position="89"/>
        <end position="98"/>
    </location>
</feature>
<name>A0ABY0HEG2_9PEZI</name>
<feature type="transmembrane region" description="Helical" evidence="2">
    <location>
        <begin position="6"/>
        <end position="26"/>
    </location>
</feature>